<gene>
    <name evidence="2" type="ORF">MEDL_1095</name>
</gene>
<protein>
    <submittedName>
        <fullName evidence="2">PrlC</fullName>
        <ecNumber evidence="2">3.4.24.70</ecNumber>
    </submittedName>
</protein>
<dbReference type="GO" id="GO:0004222">
    <property type="term" value="F:metalloendopeptidase activity"/>
    <property type="evidence" value="ECO:0007669"/>
    <property type="project" value="UniProtKB-EC"/>
</dbReference>
<comment type="caution">
    <text evidence="2">The sequence shown here is derived from an EMBL/GenBank/DDBJ whole genome shotgun (WGS) entry which is preliminary data.</text>
</comment>
<dbReference type="SUPFAM" id="SSF55486">
    <property type="entry name" value="Metalloproteases ('zincins'), catalytic domain"/>
    <property type="match status" value="1"/>
</dbReference>
<dbReference type="Gene3D" id="1.10.1370.40">
    <property type="match status" value="1"/>
</dbReference>
<feature type="compositionally biased region" description="Basic and acidic residues" evidence="1">
    <location>
        <begin position="342"/>
        <end position="358"/>
    </location>
</feature>
<dbReference type="OrthoDB" id="534666at2759"/>
<feature type="region of interest" description="Disordered" evidence="1">
    <location>
        <begin position="338"/>
        <end position="359"/>
    </location>
</feature>
<dbReference type="Proteomes" id="UP000683360">
    <property type="component" value="Unassembled WGS sequence"/>
</dbReference>
<dbReference type="EMBL" id="CAJPWZ010000090">
    <property type="protein sequence ID" value="CAG2185491.1"/>
    <property type="molecule type" value="Genomic_DNA"/>
</dbReference>
<keyword evidence="2" id="KW-0378">Hydrolase</keyword>
<proteinExistence type="predicted"/>
<dbReference type="AlphaFoldDB" id="A0A8S3PS05"/>
<keyword evidence="3" id="KW-1185">Reference proteome</keyword>
<organism evidence="2 3">
    <name type="scientific">Mytilus edulis</name>
    <name type="common">Blue mussel</name>
    <dbReference type="NCBI Taxonomy" id="6550"/>
    <lineage>
        <taxon>Eukaryota</taxon>
        <taxon>Metazoa</taxon>
        <taxon>Spiralia</taxon>
        <taxon>Lophotrochozoa</taxon>
        <taxon>Mollusca</taxon>
        <taxon>Bivalvia</taxon>
        <taxon>Autobranchia</taxon>
        <taxon>Pteriomorphia</taxon>
        <taxon>Mytilida</taxon>
        <taxon>Mytiloidea</taxon>
        <taxon>Mytilidae</taxon>
        <taxon>Mytilinae</taxon>
        <taxon>Mytilus</taxon>
    </lineage>
</organism>
<dbReference type="EC" id="3.4.24.70" evidence="2"/>
<name>A0A8S3PS05_MYTED</name>
<reference evidence="2" key="1">
    <citation type="submission" date="2021-03" db="EMBL/GenBank/DDBJ databases">
        <authorList>
            <person name="Bekaert M."/>
        </authorList>
    </citation>
    <scope>NUCLEOTIDE SEQUENCE</scope>
</reference>
<evidence type="ECO:0000256" key="1">
    <source>
        <dbReference type="SAM" id="MobiDB-lite"/>
    </source>
</evidence>
<accession>A0A8S3PS05</accession>
<evidence type="ECO:0000313" key="3">
    <source>
        <dbReference type="Proteomes" id="UP000683360"/>
    </source>
</evidence>
<sequence length="415" mass="48487">MSTPTLDLEPDCLKMAASMFRGHGKLLHQICRKHKIFLDAKRRTSTSYIILFPELPPDTEDSNPVMRWKEFPDFPNITHEGVVRAGAKRSIDFEVQLDKHITQLEDVHYQKTFESVFNRIEEILVPLQFTWFTSRQCSSAIFDALTHTEEGFKRAHNRLERQYIKALHERFISTSLVKAVQEVNANSDNLNDAQKRLVDFYLYNLKISGFLMSTNDRRKYYDKVGRKLEYMDLFEHYVEDVNIIEQLPQSLVYMMADYPEHYEKGPWQVELYDPIYSHFMSHCPCRITRWNIWYAKVNVSSQYHSEQFLNNNETISDAVVGMAGVEVVVKGGVVSNPTSQPLEHHRETDSYPRQRISDSDSNVSEIADFIQSVSRDDNSIKVLVDELLKNQNIRNCLIDVFRSDVFDELQNHINT</sequence>
<evidence type="ECO:0000313" key="2">
    <source>
        <dbReference type="EMBL" id="CAG2185491.1"/>
    </source>
</evidence>